<feature type="transmembrane region" description="Helical" evidence="1">
    <location>
        <begin position="17"/>
        <end position="35"/>
    </location>
</feature>
<evidence type="ECO:0008006" key="4">
    <source>
        <dbReference type="Google" id="ProtNLM"/>
    </source>
</evidence>
<evidence type="ECO:0000313" key="2">
    <source>
        <dbReference type="EMBL" id="KAL3079092.1"/>
    </source>
</evidence>
<dbReference type="PANTHER" id="PTHR37919:SF2">
    <property type="entry name" value="EXPERA DOMAIN-CONTAINING PROTEIN"/>
    <property type="match status" value="1"/>
</dbReference>
<evidence type="ECO:0000313" key="3">
    <source>
        <dbReference type="Proteomes" id="UP001620645"/>
    </source>
</evidence>
<dbReference type="PANTHER" id="PTHR37919">
    <property type="entry name" value="PROTEIN CBG05606"/>
    <property type="match status" value="1"/>
</dbReference>
<proteinExistence type="predicted"/>
<keyword evidence="1" id="KW-0472">Membrane</keyword>
<dbReference type="Proteomes" id="UP001620645">
    <property type="component" value="Unassembled WGS sequence"/>
</dbReference>
<evidence type="ECO:0000256" key="1">
    <source>
        <dbReference type="SAM" id="Phobius"/>
    </source>
</evidence>
<comment type="caution">
    <text evidence="2">The sequence shown here is derived from an EMBL/GenBank/DDBJ whole genome shotgun (WGS) entry which is preliminary data.</text>
</comment>
<feature type="transmembrane region" description="Helical" evidence="1">
    <location>
        <begin position="155"/>
        <end position="177"/>
    </location>
</feature>
<keyword evidence="1" id="KW-0812">Transmembrane</keyword>
<keyword evidence="3" id="KW-1185">Reference proteome</keyword>
<name>A0ABD2IIY8_HETSC</name>
<keyword evidence="1" id="KW-1133">Transmembrane helix</keyword>
<dbReference type="EMBL" id="JBICCN010000309">
    <property type="protein sequence ID" value="KAL3079092.1"/>
    <property type="molecule type" value="Genomic_DNA"/>
</dbReference>
<organism evidence="2 3">
    <name type="scientific">Heterodera schachtii</name>
    <name type="common">Sugarbeet cyst nematode worm</name>
    <name type="synonym">Tylenchus schachtii</name>
    <dbReference type="NCBI Taxonomy" id="97005"/>
    <lineage>
        <taxon>Eukaryota</taxon>
        <taxon>Metazoa</taxon>
        <taxon>Ecdysozoa</taxon>
        <taxon>Nematoda</taxon>
        <taxon>Chromadorea</taxon>
        <taxon>Rhabditida</taxon>
        <taxon>Tylenchina</taxon>
        <taxon>Tylenchomorpha</taxon>
        <taxon>Tylenchoidea</taxon>
        <taxon>Heteroderidae</taxon>
        <taxon>Heteroderinae</taxon>
        <taxon>Heterodera</taxon>
    </lineage>
</organism>
<sequence>MGGTTAAFGVLPNWVKIWLVCSTLICSVDVAFTALRPESLRGGKYDNFFTLWNVYASVDTRYADAADPLTRVTGPLMCLELVLNVCALCLDFVCPAHSLMAAFLSNALVFWKTSIYLSLFLLPNEEAYRSLDHGTFPPISFRGIAPQTPFWKEMLLFWAPNSVWVFVPLFAMFHLWAKIARGWNGQSEERTDFNMGKYRKAMKNGKMLNKCANELRELCALDELDPMEAAEESGKSAKNGQLMPKQLKLLVKTKSASEKKGSDQFNSNEF</sequence>
<dbReference type="AlphaFoldDB" id="A0ABD2IIY8"/>
<feature type="transmembrane region" description="Helical" evidence="1">
    <location>
        <begin position="81"/>
        <end position="111"/>
    </location>
</feature>
<protein>
    <recommendedName>
        <fullName evidence="4">EXPERA domain-containing protein</fullName>
    </recommendedName>
</protein>
<accession>A0ABD2IIY8</accession>
<reference evidence="2 3" key="1">
    <citation type="submission" date="2024-10" db="EMBL/GenBank/DDBJ databases">
        <authorList>
            <person name="Kim D."/>
        </authorList>
    </citation>
    <scope>NUCLEOTIDE SEQUENCE [LARGE SCALE GENOMIC DNA]</scope>
    <source>
        <strain evidence="2">Taebaek</strain>
    </source>
</reference>
<gene>
    <name evidence="2" type="ORF">niasHS_014874</name>
</gene>